<gene>
    <name evidence="1" type="ORF">AB1Y20_018105</name>
</gene>
<evidence type="ECO:0000313" key="1">
    <source>
        <dbReference type="EMBL" id="KAL1523150.1"/>
    </source>
</evidence>
<sequence length="381" mass="41869">MRGLLSFPHRLRDARGIRMARLTTESARGAAKPSADCWSKRQAWILTGGGRAESLYTEERGYPFEQGELPHHHLLASSTAEAFAIWRGVGRRCPDAIVGAWRRTWFEGGGDRTTDADEACFNLQTPTIFIDLRIPTSRPSFRGCGRLEDLSAAELRQLARQHVFCGYTLAHGDVCTRHHALDWNFVGVPRSRPNKWTVAPLQGATDAWVEASFALDDAGAPYYTECWERLTRGSPADGVVLAMRAAPESLRDSFVVIIGDHFSYIRARPQPASQVGGASSLVDLVDDAVNKGDRTLAESFLSLEAGHGTISSGWMIDASIHPWQQGTRFLNPTDIGRVRSSPNDSSIISVELCGEQFHVLENSLASAAELQSFLSKEKSTS</sequence>
<protein>
    <submittedName>
        <fullName evidence="1">Uncharacterized protein</fullName>
    </submittedName>
</protein>
<proteinExistence type="predicted"/>
<dbReference type="AlphaFoldDB" id="A0AB34JQQ1"/>
<accession>A0AB34JQQ1</accession>
<dbReference type="Proteomes" id="UP001515480">
    <property type="component" value="Unassembled WGS sequence"/>
</dbReference>
<keyword evidence="2" id="KW-1185">Reference proteome</keyword>
<comment type="caution">
    <text evidence="1">The sequence shown here is derived from an EMBL/GenBank/DDBJ whole genome shotgun (WGS) entry which is preliminary data.</text>
</comment>
<organism evidence="1 2">
    <name type="scientific">Prymnesium parvum</name>
    <name type="common">Toxic golden alga</name>
    <dbReference type="NCBI Taxonomy" id="97485"/>
    <lineage>
        <taxon>Eukaryota</taxon>
        <taxon>Haptista</taxon>
        <taxon>Haptophyta</taxon>
        <taxon>Prymnesiophyceae</taxon>
        <taxon>Prymnesiales</taxon>
        <taxon>Prymnesiaceae</taxon>
        <taxon>Prymnesium</taxon>
    </lineage>
</organism>
<reference evidence="1 2" key="1">
    <citation type="journal article" date="2024" name="Science">
        <title>Giant polyketide synthase enzymes in the biosynthesis of giant marine polyether toxins.</title>
        <authorList>
            <person name="Fallon T.R."/>
            <person name="Shende V.V."/>
            <person name="Wierzbicki I.H."/>
            <person name="Pendleton A.L."/>
            <person name="Watervoot N.F."/>
            <person name="Auber R.P."/>
            <person name="Gonzalez D.J."/>
            <person name="Wisecaver J.H."/>
            <person name="Moore B.S."/>
        </authorList>
    </citation>
    <scope>NUCLEOTIDE SEQUENCE [LARGE SCALE GENOMIC DNA]</scope>
    <source>
        <strain evidence="1 2">12B1</strain>
    </source>
</reference>
<evidence type="ECO:0000313" key="2">
    <source>
        <dbReference type="Proteomes" id="UP001515480"/>
    </source>
</evidence>
<name>A0AB34JQQ1_PRYPA</name>
<dbReference type="EMBL" id="JBGBPQ010000006">
    <property type="protein sequence ID" value="KAL1523150.1"/>
    <property type="molecule type" value="Genomic_DNA"/>
</dbReference>